<evidence type="ECO:0000313" key="1">
    <source>
        <dbReference type="EMBL" id="KHN76268.1"/>
    </source>
</evidence>
<organism evidence="1 2">
    <name type="scientific">Toxocara canis</name>
    <name type="common">Canine roundworm</name>
    <dbReference type="NCBI Taxonomy" id="6265"/>
    <lineage>
        <taxon>Eukaryota</taxon>
        <taxon>Metazoa</taxon>
        <taxon>Ecdysozoa</taxon>
        <taxon>Nematoda</taxon>
        <taxon>Chromadorea</taxon>
        <taxon>Rhabditida</taxon>
        <taxon>Spirurina</taxon>
        <taxon>Ascaridomorpha</taxon>
        <taxon>Ascaridoidea</taxon>
        <taxon>Toxocaridae</taxon>
        <taxon>Toxocara</taxon>
    </lineage>
</organism>
<proteinExistence type="predicted"/>
<sequence length="174" mass="19692">MSNRRGGAVIAERFTSRPLPITATDVPLSNTTTQRRRTTSAGKLSRIFLGGLSSERSSGSSLNTGLQDLAMTSKLATKMAETQRRGAEAMAQWARGAQNAAIDDVMQQTSQLFHLFAEKQLQFARDYEHFLQAARTRRFEKLFSLKFEKLEKLSSFMFSLSLTRRFVCYHRNTD</sequence>
<dbReference type="OrthoDB" id="5803434at2759"/>
<dbReference type="EMBL" id="JPKZ01002554">
    <property type="protein sequence ID" value="KHN76268.1"/>
    <property type="molecule type" value="Genomic_DNA"/>
</dbReference>
<evidence type="ECO:0000313" key="2">
    <source>
        <dbReference type="Proteomes" id="UP000031036"/>
    </source>
</evidence>
<dbReference type="STRING" id="6265.A0A0B2V413"/>
<dbReference type="InterPro" id="IPR027267">
    <property type="entry name" value="AH/BAR_dom_sf"/>
</dbReference>
<dbReference type="AlphaFoldDB" id="A0A0B2V413"/>
<gene>
    <name evidence="1" type="ORF">Tcan_14682</name>
</gene>
<dbReference type="Gene3D" id="1.20.1270.60">
    <property type="entry name" value="Arfaptin homology (AH) domain/BAR domain"/>
    <property type="match status" value="1"/>
</dbReference>
<protein>
    <submittedName>
        <fullName evidence="1">Uncharacterized protein</fullName>
    </submittedName>
</protein>
<name>A0A0B2V413_TOXCA</name>
<comment type="caution">
    <text evidence="1">The sequence shown here is derived from an EMBL/GenBank/DDBJ whole genome shotgun (WGS) entry which is preliminary data.</text>
</comment>
<dbReference type="Proteomes" id="UP000031036">
    <property type="component" value="Unassembled WGS sequence"/>
</dbReference>
<accession>A0A0B2V413</accession>
<keyword evidence="2" id="KW-1185">Reference proteome</keyword>
<reference evidence="1 2" key="1">
    <citation type="submission" date="2014-11" db="EMBL/GenBank/DDBJ databases">
        <title>Genetic blueprint of the zoonotic pathogen Toxocara canis.</title>
        <authorList>
            <person name="Zhu X.-Q."/>
            <person name="Korhonen P.K."/>
            <person name="Cai H."/>
            <person name="Young N.D."/>
            <person name="Nejsum P."/>
            <person name="von Samson-Himmelstjerna G."/>
            <person name="Boag P.R."/>
            <person name="Tan P."/>
            <person name="Li Q."/>
            <person name="Min J."/>
            <person name="Yang Y."/>
            <person name="Wang X."/>
            <person name="Fang X."/>
            <person name="Hall R.S."/>
            <person name="Hofmann A."/>
            <person name="Sternberg P.W."/>
            <person name="Jex A.R."/>
            <person name="Gasser R.B."/>
        </authorList>
    </citation>
    <scope>NUCLEOTIDE SEQUENCE [LARGE SCALE GENOMIC DNA]</scope>
    <source>
        <strain evidence="1">PN_DK_2014</strain>
    </source>
</reference>